<feature type="transmembrane region" description="Helical" evidence="1">
    <location>
        <begin position="715"/>
        <end position="736"/>
    </location>
</feature>
<dbReference type="AlphaFoldDB" id="A0A7S1EYB0"/>
<feature type="transmembrane region" description="Helical" evidence="1">
    <location>
        <begin position="554"/>
        <end position="574"/>
    </location>
</feature>
<dbReference type="EMBL" id="HBFQ01007485">
    <property type="protein sequence ID" value="CAD8830876.1"/>
    <property type="molecule type" value="Transcribed_RNA"/>
</dbReference>
<sequence length="819" mass="93231">MQTRWTLEALNIGDEEIVSGTNENSSWWNKNSTPLRRSVATDADTSQTVPFHKRAVSLKYLENLIHNQTRKILQSDDNCELLSNVCFAEALEQVSSPGSNVVSTFKVRVVTDQDHRLFVFDQPKVACGFQKRCLISEILSLQPALPHITVVEVTGPKSFYAEVDASVKDLLSDCQLRMPLNMHKLAAEVVIPLTTVEEQVVELGVDGAKALVDHLGKSHTLTVLSPVVLHDIHGTRTFIDKGMAVHGCLSESGHVRRSYWNRGNNRAEVWKTTTADHGRDQWSADPVAAGLAEEEGFLTVAKILERAPSGIAVVLRRGVSYAEILPKRLKVTDFISHNWAGTSKDLLEALRAAQVQNAWICTLAVCQHSIPNLCEAFDTSPFYQVLDQLRYCGRVVMVLDEAATPLTRIWCVFEVWVSIALHIPFQMFLASGELNFLSKGIEACRARDKIVNLDMANASCSVPDDKVMILRVINGSEGGREAVAWQVKKQLSLGAVVVLNCLVADTSSYVFSLPFVYCFVEKWLDRTLYHDNQQHWQCRALSTTLVTLSGMYHLRHWLVFVRASGPVTMFNVIWNALSIGSRDARLFTGISLLELLCVLLLAPIMHQWHGRKASHLIHHMFCDDASLSYCVLLTVYWALKTLPWVVCFVWGRLLKKKTDWQEFMPAAPRIGILLAISSIVVMCWQQYINKGVHNAFCRKEVRDLTHLSFEDEELVLLHIFIIGLAAWCCSVSWSFAIHTWRFFRRRRWWVYMSAWTLIITICVALFARMAYKHQIVLMWQQNWHHLEIGCGVWLVGSFIWYRPQVVRYFHWYVEMFLKS</sequence>
<keyword evidence="1" id="KW-0812">Transmembrane</keyword>
<evidence type="ECO:0000313" key="2">
    <source>
        <dbReference type="EMBL" id="CAD8830876.1"/>
    </source>
</evidence>
<gene>
    <name evidence="2" type="ORF">NSCI0253_LOCUS5222</name>
</gene>
<feature type="transmembrane region" description="Helical" evidence="1">
    <location>
        <begin position="783"/>
        <end position="801"/>
    </location>
</feature>
<keyword evidence="1" id="KW-0472">Membrane</keyword>
<feature type="transmembrane region" description="Helical" evidence="1">
    <location>
        <begin position="748"/>
        <end position="771"/>
    </location>
</feature>
<evidence type="ECO:0000256" key="1">
    <source>
        <dbReference type="SAM" id="Phobius"/>
    </source>
</evidence>
<feature type="transmembrane region" description="Helical" evidence="1">
    <location>
        <begin position="670"/>
        <end position="688"/>
    </location>
</feature>
<feature type="transmembrane region" description="Helical" evidence="1">
    <location>
        <begin position="626"/>
        <end position="650"/>
    </location>
</feature>
<protein>
    <submittedName>
        <fullName evidence="2">Uncharacterized protein</fullName>
    </submittedName>
</protein>
<organism evidence="2">
    <name type="scientific">Noctiluca scintillans</name>
    <name type="common">Sea sparkle</name>
    <name type="synonym">Red tide dinoflagellate</name>
    <dbReference type="NCBI Taxonomy" id="2966"/>
    <lineage>
        <taxon>Eukaryota</taxon>
        <taxon>Sar</taxon>
        <taxon>Alveolata</taxon>
        <taxon>Dinophyceae</taxon>
        <taxon>Noctilucales</taxon>
        <taxon>Noctilucaceae</taxon>
        <taxon>Noctiluca</taxon>
    </lineage>
</organism>
<accession>A0A7S1EYB0</accession>
<feature type="transmembrane region" description="Helical" evidence="1">
    <location>
        <begin position="586"/>
        <end position="606"/>
    </location>
</feature>
<name>A0A7S1EYB0_NOCSC</name>
<reference evidence="2" key="1">
    <citation type="submission" date="2021-01" db="EMBL/GenBank/DDBJ databases">
        <authorList>
            <person name="Corre E."/>
            <person name="Pelletier E."/>
            <person name="Niang G."/>
            <person name="Scheremetjew M."/>
            <person name="Finn R."/>
            <person name="Kale V."/>
            <person name="Holt S."/>
            <person name="Cochrane G."/>
            <person name="Meng A."/>
            <person name="Brown T."/>
            <person name="Cohen L."/>
        </authorList>
    </citation>
    <scope>NUCLEOTIDE SEQUENCE</scope>
</reference>
<proteinExistence type="predicted"/>
<keyword evidence="1" id="KW-1133">Transmembrane helix</keyword>